<dbReference type="InterPro" id="IPR000571">
    <property type="entry name" value="Znf_CCCH"/>
</dbReference>
<accession>A0A6A4N6L0</accession>
<protein>
    <submittedName>
        <fullName evidence="8">Putative transcription factor C3H family</fullName>
    </submittedName>
</protein>
<dbReference type="Proteomes" id="UP000447434">
    <property type="component" value="Chromosome 24"/>
</dbReference>
<dbReference type="EMBL" id="WOCE01000024">
    <property type="protein sequence ID" value="KAE9585842.1"/>
    <property type="molecule type" value="Genomic_DNA"/>
</dbReference>
<evidence type="ECO:0000256" key="1">
    <source>
        <dbReference type="ARBA" id="ARBA00022723"/>
    </source>
</evidence>
<dbReference type="GO" id="GO:0003729">
    <property type="term" value="F:mRNA binding"/>
    <property type="evidence" value="ECO:0007669"/>
    <property type="project" value="InterPro"/>
</dbReference>
<evidence type="ECO:0000313" key="8">
    <source>
        <dbReference type="EMBL" id="KAE9585842.1"/>
    </source>
</evidence>
<feature type="domain" description="C3H1-type" evidence="7">
    <location>
        <begin position="63"/>
        <end position="91"/>
    </location>
</feature>
<keyword evidence="6" id="KW-0812">Transmembrane</keyword>
<keyword evidence="9" id="KW-1185">Reference proteome</keyword>
<evidence type="ECO:0000256" key="3">
    <source>
        <dbReference type="ARBA" id="ARBA00022771"/>
    </source>
</evidence>
<dbReference type="PROSITE" id="PS50103">
    <property type="entry name" value="ZF_C3H1"/>
    <property type="match status" value="2"/>
</dbReference>
<feature type="domain" description="C3H1-type" evidence="7">
    <location>
        <begin position="30"/>
        <end position="57"/>
    </location>
</feature>
<sequence length="217" mass="24742">MESEKRLKLSSPSSSTFTTPIPNHLHVDDFYKTQLCRKFREGFCTFGSECRYAHGIAELKPRQQQQQLCRMFLHNKQCSYGHSCRFIHVNANPNFSHGSQPQVEKVDGYSSAKCTTMQTSAAATNVSTSSLQKNEPSSYISPREHPRMSCFFIHSIFIVLDFHAIVFFHETVLFEQLNQITSHNSIVTESQLLVTQTAIILCILAVFQSTNLELIWT</sequence>
<dbReference type="PANTHER" id="PTHR12547">
    <property type="entry name" value="CCCH ZINC FINGER/TIS11-RELATED"/>
    <property type="match status" value="1"/>
</dbReference>
<evidence type="ECO:0000256" key="5">
    <source>
        <dbReference type="PROSITE-ProRule" id="PRU00723"/>
    </source>
</evidence>
<dbReference type="Gene3D" id="4.10.1000.10">
    <property type="entry name" value="Zinc finger, CCCH-type"/>
    <property type="match status" value="2"/>
</dbReference>
<keyword evidence="6" id="KW-0472">Membrane</keyword>
<feature type="transmembrane region" description="Helical" evidence="6">
    <location>
        <begin position="151"/>
        <end position="169"/>
    </location>
</feature>
<dbReference type="GO" id="GO:0051252">
    <property type="term" value="P:regulation of RNA metabolic process"/>
    <property type="evidence" value="ECO:0007669"/>
    <property type="project" value="UniProtKB-ARBA"/>
</dbReference>
<dbReference type="FunFam" id="4.10.1000.10:FF:000003">
    <property type="entry name" value="Zinc finger CCCH domain-containing protein"/>
    <property type="match status" value="1"/>
</dbReference>
<comment type="caution">
    <text evidence="8">The sequence shown here is derived from an EMBL/GenBank/DDBJ whole genome shotgun (WGS) entry which is preliminary data.</text>
</comment>
<feature type="transmembrane region" description="Helical" evidence="6">
    <location>
        <begin position="189"/>
        <end position="207"/>
    </location>
</feature>
<dbReference type="SUPFAM" id="SSF90229">
    <property type="entry name" value="CCCH zinc finger"/>
    <property type="match status" value="2"/>
</dbReference>
<organism evidence="8 9">
    <name type="scientific">Lupinus albus</name>
    <name type="common">White lupine</name>
    <name type="synonym">Lupinus termis</name>
    <dbReference type="NCBI Taxonomy" id="3870"/>
    <lineage>
        <taxon>Eukaryota</taxon>
        <taxon>Viridiplantae</taxon>
        <taxon>Streptophyta</taxon>
        <taxon>Embryophyta</taxon>
        <taxon>Tracheophyta</taxon>
        <taxon>Spermatophyta</taxon>
        <taxon>Magnoliopsida</taxon>
        <taxon>eudicotyledons</taxon>
        <taxon>Gunneridae</taxon>
        <taxon>Pentapetalae</taxon>
        <taxon>rosids</taxon>
        <taxon>fabids</taxon>
        <taxon>Fabales</taxon>
        <taxon>Fabaceae</taxon>
        <taxon>Papilionoideae</taxon>
        <taxon>50 kb inversion clade</taxon>
        <taxon>genistoids sensu lato</taxon>
        <taxon>core genistoids</taxon>
        <taxon>Genisteae</taxon>
        <taxon>Lupinus</taxon>
    </lineage>
</organism>
<keyword evidence="4 5" id="KW-0862">Zinc</keyword>
<dbReference type="PANTHER" id="PTHR12547:SF156">
    <property type="entry name" value="ZINC FINGER CCCH DOMAIN-CONTAINING PROTEIN 12"/>
    <property type="match status" value="1"/>
</dbReference>
<evidence type="ECO:0000256" key="2">
    <source>
        <dbReference type="ARBA" id="ARBA00022737"/>
    </source>
</evidence>
<reference evidence="9" key="1">
    <citation type="journal article" date="2020" name="Nat. Commun.">
        <title>Genome sequence of the cluster root forming white lupin.</title>
        <authorList>
            <person name="Hufnagel B."/>
            <person name="Marques A."/>
            <person name="Soriano A."/>
            <person name="Marques L."/>
            <person name="Divol F."/>
            <person name="Doumas P."/>
            <person name="Sallet E."/>
            <person name="Mancinotti D."/>
            <person name="Carrere S."/>
            <person name="Marande W."/>
            <person name="Arribat S."/>
            <person name="Keller J."/>
            <person name="Huneau C."/>
            <person name="Blein T."/>
            <person name="Aime D."/>
            <person name="Laguerre M."/>
            <person name="Taylor J."/>
            <person name="Schubert V."/>
            <person name="Nelson M."/>
            <person name="Geu-Flores F."/>
            <person name="Crespi M."/>
            <person name="Gallardo-Guerrero K."/>
            <person name="Delaux P.-M."/>
            <person name="Salse J."/>
            <person name="Berges H."/>
            <person name="Guyot R."/>
            <person name="Gouzy J."/>
            <person name="Peret B."/>
        </authorList>
    </citation>
    <scope>NUCLEOTIDE SEQUENCE [LARGE SCALE GENOMIC DNA]</scope>
    <source>
        <strain evidence="9">cv. Amiga</strain>
    </source>
</reference>
<dbReference type="GO" id="GO:0008270">
    <property type="term" value="F:zinc ion binding"/>
    <property type="evidence" value="ECO:0007669"/>
    <property type="project" value="UniProtKB-KW"/>
</dbReference>
<dbReference type="OrthoDB" id="410307at2759"/>
<evidence type="ECO:0000259" key="7">
    <source>
        <dbReference type="PROSITE" id="PS50103"/>
    </source>
</evidence>
<evidence type="ECO:0000313" key="9">
    <source>
        <dbReference type="Proteomes" id="UP000447434"/>
    </source>
</evidence>
<dbReference type="InterPro" id="IPR036855">
    <property type="entry name" value="Znf_CCCH_sf"/>
</dbReference>
<keyword evidence="6" id="KW-1133">Transmembrane helix</keyword>
<feature type="zinc finger region" description="C3H1-type" evidence="5">
    <location>
        <begin position="63"/>
        <end position="91"/>
    </location>
</feature>
<dbReference type="SMART" id="SM00356">
    <property type="entry name" value="ZnF_C3H1"/>
    <property type="match status" value="2"/>
</dbReference>
<gene>
    <name evidence="8" type="ORF">Lalb_Chr24g0395591</name>
</gene>
<dbReference type="AlphaFoldDB" id="A0A6A4N6L0"/>
<dbReference type="GO" id="GO:0010468">
    <property type="term" value="P:regulation of gene expression"/>
    <property type="evidence" value="ECO:0007669"/>
    <property type="project" value="UniProtKB-ARBA"/>
</dbReference>
<name>A0A6A4N6L0_LUPAL</name>
<dbReference type="Pfam" id="PF00642">
    <property type="entry name" value="zf-CCCH"/>
    <property type="match status" value="2"/>
</dbReference>
<dbReference type="InterPro" id="IPR045877">
    <property type="entry name" value="ZFP36-like"/>
</dbReference>
<evidence type="ECO:0000256" key="6">
    <source>
        <dbReference type="SAM" id="Phobius"/>
    </source>
</evidence>
<keyword evidence="3 5" id="KW-0863">Zinc-finger</keyword>
<evidence type="ECO:0000256" key="4">
    <source>
        <dbReference type="ARBA" id="ARBA00022833"/>
    </source>
</evidence>
<keyword evidence="2" id="KW-0677">Repeat</keyword>
<feature type="zinc finger region" description="C3H1-type" evidence="5">
    <location>
        <begin position="30"/>
        <end position="57"/>
    </location>
</feature>
<proteinExistence type="predicted"/>
<keyword evidence="1 5" id="KW-0479">Metal-binding</keyword>